<name>A0A0K3CMX0_RHOTO</name>
<dbReference type="GO" id="GO:0090158">
    <property type="term" value="P:endoplasmic reticulum membrane organization"/>
    <property type="evidence" value="ECO:0007669"/>
    <property type="project" value="TreeGrafter"/>
</dbReference>
<evidence type="ECO:0000256" key="2">
    <source>
        <dbReference type="SAM" id="MobiDB-lite"/>
    </source>
</evidence>
<evidence type="ECO:0000313" key="5">
    <source>
        <dbReference type="Proteomes" id="UP000199069"/>
    </source>
</evidence>
<feature type="region of interest" description="Disordered" evidence="2">
    <location>
        <begin position="428"/>
        <end position="450"/>
    </location>
</feature>
<dbReference type="EMBL" id="CWKI01000008">
    <property type="protein sequence ID" value="CTR08531.1"/>
    <property type="molecule type" value="Genomic_DNA"/>
</dbReference>
<comment type="similarity">
    <text evidence="1">Belongs to the STEEP1 family.</text>
</comment>
<dbReference type="InterPro" id="IPR029704">
    <property type="entry name" value="STEEP-like"/>
</dbReference>
<dbReference type="Pfam" id="PF25809">
    <property type="entry name" value="STEEP1"/>
    <property type="match status" value="1"/>
</dbReference>
<dbReference type="Proteomes" id="UP000199069">
    <property type="component" value="Unassembled WGS sequence"/>
</dbReference>
<accession>A0A0K3CMX0</accession>
<gene>
    <name evidence="4" type="primary">FGENESH: predicted gene_8.247</name>
    <name evidence="4" type="ORF">BN2166_0043920</name>
</gene>
<feature type="non-terminal residue" evidence="4">
    <location>
        <position position="1"/>
    </location>
</feature>
<feature type="region of interest" description="Disordered" evidence="2">
    <location>
        <begin position="1"/>
        <end position="20"/>
    </location>
</feature>
<feature type="domain" description="STEEP1" evidence="3">
    <location>
        <begin position="286"/>
        <end position="424"/>
    </location>
</feature>
<proteinExistence type="inferred from homology"/>
<dbReference type="PANTHER" id="PTHR46355:SF1">
    <property type="entry name" value="STING ER EXIT PROTEIN"/>
    <property type="match status" value="1"/>
</dbReference>
<dbReference type="GO" id="GO:0005737">
    <property type="term" value="C:cytoplasm"/>
    <property type="evidence" value="ECO:0007669"/>
    <property type="project" value="GOC"/>
</dbReference>
<evidence type="ECO:0000259" key="3">
    <source>
        <dbReference type="Pfam" id="PF25809"/>
    </source>
</evidence>
<evidence type="ECO:0000256" key="1">
    <source>
        <dbReference type="ARBA" id="ARBA00024205"/>
    </source>
</evidence>
<evidence type="ECO:0000313" key="4">
    <source>
        <dbReference type="EMBL" id="CTR08531.1"/>
    </source>
</evidence>
<dbReference type="STRING" id="5286.A0A0K3CMX0"/>
<organism evidence="4 5">
    <name type="scientific">Rhodotorula toruloides</name>
    <name type="common">Yeast</name>
    <name type="synonym">Rhodosporidium toruloides</name>
    <dbReference type="NCBI Taxonomy" id="5286"/>
    <lineage>
        <taxon>Eukaryota</taxon>
        <taxon>Fungi</taxon>
        <taxon>Dikarya</taxon>
        <taxon>Basidiomycota</taxon>
        <taxon>Pucciniomycotina</taxon>
        <taxon>Microbotryomycetes</taxon>
        <taxon>Sporidiobolales</taxon>
        <taxon>Sporidiobolaceae</taxon>
        <taxon>Rhodotorula</taxon>
    </lineage>
</organism>
<dbReference type="GO" id="GO:0006888">
    <property type="term" value="P:endoplasmic reticulum to Golgi vesicle-mediated transport"/>
    <property type="evidence" value="ECO:0007669"/>
    <property type="project" value="TreeGrafter"/>
</dbReference>
<keyword evidence="5" id="KW-1185">Reference proteome</keyword>
<reference evidence="4 5" key="1">
    <citation type="submission" date="2015-07" db="EMBL/GenBank/DDBJ databases">
        <authorList>
            <person name="Cajimat M.N.B."/>
            <person name="Milazzo M.L."/>
            <person name="Fulhorst C.F."/>
        </authorList>
    </citation>
    <scope>NUCLEOTIDE SEQUENCE [LARGE SCALE GENOMIC DNA]</scope>
    <source>
        <strain evidence="4">Single colony</strain>
    </source>
</reference>
<sequence length="450" mass="49215">SRSHRYGALSPSFASSPHRSTLNPSLRYISTMNATATATLWFGACIRLRSLCVVGLAFTRVKHAWRAVDMIRKRRTNATLRTTVATGQTAVTSIPDEVWVAIKDELFADVYAQAVHDFVAGCHSGLSGRRGRRTLDHLDNCEECLAQYKRPEKKARAEMNSTVLLANFGLKFATTRIYRPMNDADLNESPFNSCCAITVYPNEAERNAAPYAFSKAVADTPDAHDVVTIDAESLTLPFKAECRFRRLFLTFPQLESACLHANDIQNKIGAPRGRSSIVQSGTEAFTENLHVNHCLCGEFILVVDAPLASLPRRPTDSSHCLVNTGPSKRVYKLNITETSKDYKPPEVPKQTEDKLVVNQYGAAGKNGNGVLVNRDGGFEFQRRLFCPRCQLQVGYETVPGEGQKGDATFILAGALSDIQNKAPAEAFGEPTVTPAGNLADQGAREAMAAA</sequence>
<dbReference type="AlphaFoldDB" id="A0A0K3CMX0"/>
<dbReference type="PANTHER" id="PTHR46355">
    <property type="entry name" value="UPF0428 PROTEIN CXORF56"/>
    <property type="match status" value="1"/>
</dbReference>
<protein>
    <submittedName>
        <fullName evidence="4">FGENESH: predicted gene_8.247 protein</fullName>
    </submittedName>
</protein>
<dbReference type="InterPro" id="IPR057965">
    <property type="entry name" value="STEEP1_dom"/>
</dbReference>